<evidence type="ECO:0000313" key="2">
    <source>
        <dbReference type="Proteomes" id="UP001516400"/>
    </source>
</evidence>
<dbReference type="Proteomes" id="UP001516400">
    <property type="component" value="Unassembled WGS sequence"/>
</dbReference>
<protein>
    <submittedName>
        <fullName evidence="1">Uncharacterized protein</fullName>
    </submittedName>
</protein>
<sequence>MFDEPIESSNFRDRDLRAIDISQFNIDANDVDWNAVIDNNDLDQQVEKLNGIILYLFDKHASVKSSRKSKKRSKPYITHTIREMIALKNEAHRHYMKTKKFEHEEYYIDLKNYMTFAIL</sequence>
<keyword evidence="2" id="KW-1185">Reference proteome</keyword>
<organism evidence="1 2">
    <name type="scientific">Cryptolaemus montrouzieri</name>
    <dbReference type="NCBI Taxonomy" id="559131"/>
    <lineage>
        <taxon>Eukaryota</taxon>
        <taxon>Metazoa</taxon>
        <taxon>Ecdysozoa</taxon>
        <taxon>Arthropoda</taxon>
        <taxon>Hexapoda</taxon>
        <taxon>Insecta</taxon>
        <taxon>Pterygota</taxon>
        <taxon>Neoptera</taxon>
        <taxon>Endopterygota</taxon>
        <taxon>Coleoptera</taxon>
        <taxon>Polyphaga</taxon>
        <taxon>Cucujiformia</taxon>
        <taxon>Coccinelloidea</taxon>
        <taxon>Coccinellidae</taxon>
        <taxon>Scymninae</taxon>
        <taxon>Scymnini</taxon>
        <taxon>Cryptolaemus</taxon>
    </lineage>
</organism>
<reference evidence="1 2" key="1">
    <citation type="journal article" date="2021" name="BMC Biol.">
        <title>Horizontally acquired antibacterial genes associated with adaptive radiation of ladybird beetles.</title>
        <authorList>
            <person name="Li H.S."/>
            <person name="Tang X.F."/>
            <person name="Huang Y.H."/>
            <person name="Xu Z.Y."/>
            <person name="Chen M.L."/>
            <person name="Du X.Y."/>
            <person name="Qiu B.Y."/>
            <person name="Chen P.T."/>
            <person name="Zhang W."/>
            <person name="Slipinski A."/>
            <person name="Escalona H.E."/>
            <person name="Waterhouse R.M."/>
            <person name="Zwick A."/>
            <person name="Pang H."/>
        </authorList>
    </citation>
    <scope>NUCLEOTIDE SEQUENCE [LARGE SCALE GENOMIC DNA]</scope>
    <source>
        <strain evidence="1">SYSU2018</strain>
    </source>
</reference>
<dbReference type="EMBL" id="JABFTP020000144">
    <property type="protein sequence ID" value="KAL3282700.1"/>
    <property type="molecule type" value="Genomic_DNA"/>
</dbReference>
<gene>
    <name evidence="1" type="ORF">HHI36_005874</name>
</gene>
<dbReference type="AlphaFoldDB" id="A0ABD2NVQ4"/>
<name>A0ABD2NVQ4_9CUCU</name>
<evidence type="ECO:0000313" key="1">
    <source>
        <dbReference type="EMBL" id="KAL3282700.1"/>
    </source>
</evidence>
<accession>A0ABD2NVQ4</accession>
<comment type="caution">
    <text evidence="1">The sequence shown here is derived from an EMBL/GenBank/DDBJ whole genome shotgun (WGS) entry which is preliminary data.</text>
</comment>
<proteinExistence type="predicted"/>